<dbReference type="Proteomes" id="UP000283981">
    <property type="component" value="Unassembled WGS sequence"/>
</dbReference>
<dbReference type="SUPFAM" id="SSF46785">
    <property type="entry name" value="Winged helix' DNA-binding domain"/>
    <property type="match status" value="1"/>
</dbReference>
<dbReference type="PROSITE" id="PS51733">
    <property type="entry name" value="BPL_LPL_CATALYTIC"/>
    <property type="match status" value="1"/>
</dbReference>
<comment type="caution">
    <text evidence="5">Lacks conserved residue(s) required for the propagation of feature annotation.</text>
</comment>
<dbReference type="InterPro" id="IPR030855">
    <property type="entry name" value="Bifunct_BirA"/>
</dbReference>
<evidence type="ECO:0000313" key="15">
    <source>
        <dbReference type="EMBL" id="RHG18245.1"/>
    </source>
</evidence>
<dbReference type="AlphaFoldDB" id="A0A2N5NJ02"/>
<dbReference type="Gene3D" id="1.10.10.10">
    <property type="entry name" value="Winged helix-like DNA-binding domain superfamily/Winged helix DNA-binding domain"/>
    <property type="match status" value="1"/>
</dbReference>
<dbReference type="GO" id="GO:0005737">
    <property type="term" value="C:cytoplasm"/>
    <property type="evidence" value="ECO:0007669"/>
    <property type="project" value="TreeGrafter"/>
</dbReference>
<evidence type="ECO:0000256" key="6">
    <source>
        <dbReference type="SAM" id="MobiDB-lite"/>
    </source>
</evidence>
<dbReference type="CDD" id="cd16442">
    <property type="entry name" value="BPL"/>
    <property type="match status" value="1"/>
</dbReference>
<feature type="binding site" evidence="5">
    <location>
        <position position="184"/>
    </location>
    <ligand>
        <name>biotin</name>
        <dbReference type="ChEBI" id="CHEBI:57586"/>
    </ligand>
</feature>
<dbReference type="EMBL" id="JAAIRM010000028">
    <property type="protein sequence ID" value="NSI20358.1"/>
    <property type="molecule type" value="Genomic_DNA"/>
</dbReference>
<dbReference type="InterPro" id="IPR004408">
    <property type="entry name" value="Biotin_CoA_COase_ligase"/>
</dbReference>
<dbReference type="RefSeq" id="WP_004843795.1">
    <property type="nucleotide sequence ID" value="NZ_AP031446.1"/>
</dbReference>
<comment type="caution">
    <text evidence="16">The sequence shown here is derived from an EMBL/GenBank/DDBJ whole genome shotgun (WGS) entry which is preliminary data.</text>
</comment>
<evidence type="ECO:0000256" key="1">
    <source>
        <dbReference type="ARBA" id="ARBA00022598"/>
    </source>
</evidence>
<dbReference type="InterPro" id="IPR004143">
    <property type="entry name" value="BPL_LPL_catalytic"/>
</dbReference>
<dbReference type="Proteomes" id="UP000286137">
    <property type="component" value="Unassembled WGS sequence"/>
</dbReference>
<feature type="compositionally biased region" description="Low complexity" evidence="6">
    <location>
        <begin position="105"/>
        <end position="116"/>
    </location>
</feature>
<reference evidence="17 18" key="1">
    <citation type="submission" date="2018-08" db="EMBL/GenBank/DDBJ databases">
        <title>A genome reference for cultivated species of the human gut microbiota.</title>
        <authorList>
            <person name="Zou Y."/>
            <person name="Xue W."/>
            <person name="Luo G."/>
        </authorList>
    </citation>
    <scope>NUCLEOTIDE SEQUENCE [LARGE SCALE GENOMIC DNA]</scope>
    <source>
        <strain evidence="13 20">AF27-4BH</strain>
        <strain evidence="16 17">AM21-18</strain>
        <strain evidence="15 19">AM22-7AC</strain>
        <strain evidence="14 18">AM32-6</strain>
    </source>
</reference>
<dbReference type="Pfam" id="PF08279">
    <property type="entry name" value="HTH_11"/>
    <property type="match status" value="1"/>
</dbReference>
<dbReference type="EC" id="6.3.4.15" evidence="5"/>
<accession>A0A2N5NJ02</accession>
<keyword evidence="4 5" id="KW-0092">Biotin</keyword>
<feature type="domain" description="BPL/LPL catalytic" evidence="7">
    <location>
        <begin position="76"/>
        <end position="255"/>
    </location>
</feature>
<dbReference type="EMBL" id="QSIR01000008">
    <property type="protein sequence ID" value="RHD07153.1"/>
    <property type="molecule type" value="Genomic_DNA"/>
</dbReference>
<dbReference type="Gene3D" id="3.30.930.10">
    <property type="entry name" value="Bira Bifunctional Protein, Domain 2"/>
    <property type="match status" value="1"/>
</dbReference>
<evidence type="ECO:0000259" key="7">
    <source>
        <dbReference type="PROSITE" id="PS51733"/>
    </source>
</evidence>
<dbReference type="SUPFAM" id="SSF50037">
    <property type="entry name" value="C-terminal domain of transcriptional repressors"/>
    <property type="match status" value="1"/>
</dbReference>
<keyword evidence="5" id="KW-0678">Repressor</keyword>
<evidence type="ECO:0000313" key="16">
    <source>
        <dbReference type="EMBL" id="RHG85980.1"/>
    </source>
</evidence>
<dbReference type="InterPro" id="IPR036390">
    <property type="entry name" value="WH_DNA-bd_sf"/>
</dbReference>
<sequence>MKAEILKMLRESQDYVSGQQICERFQVSRTAVWKVIKQLKEEGYEVEAVRNRGYRLSSLPDILSREEIVSQIDTVWAGQNVYYFTETDSTNIQAKRMGDQGAPHGTLAAAGQQTAGKGRRGRTWESPADQNIYMSLLLRPEIAPVKAPMLTLVMAYAAAMALRECTGLDVQIKWPNDLVINGKKICGILTEMSTEIDYINYVVIGIGINTNIEQFPEELKQTATSLRIEAGHSIRRSPLIAAIMRWFEKAYAEFMKTEDLSGIQKAYNELLVNCGREVRVLEPKGEWQAEALGINNGGELLVRKADGSETAVYAGEVSVRGIYGYV</sequence>
<dbReference type="Pfam" id="PF03099">
    <property type="entry name" value="BPL_LplA_LipB"/>
    <property type="match status" value="1"/>
</dbReference>
<dbReference type="Gene3D" id="2.30.30.100">
    <property type="match status" value="1"/>
</dbReference>
<dbReference type="EMBL" id="QRIA01000011">
    <property type="protein sequence ID" value="RHG18245.1"/>
    <property type="molecule type" value="Genomic_DNA"/>
</dbReference>
<evidence type="ECO:0000313" key="19">
    <source>
        <dbReference type="Proteomes" id="UP000285697"/>
    </source>
</evidence>
<evidence type="ECO:0000256" key="5">
    <source>
        <dbReference type="HAMAP-Rule" id="MF_00978"/>
    </source>
</evidence>
<keyword evidence="5" id="KW-0805">Transcription regulation</keyword>
<comment type="function">
    <text evidence="5">Acts both as a biotin--[acetyl-CoA-carboxylase] ligase and a repressor.</text>
</comment>
<reference evidence="9" key="5">
    <citation type="submission" date="2023-01" db="EMBL/GenBank/DDBJ databases">
        <title>Human gut microbiome strain richness.</title>
        <authorList>
            <person name="Chen-Liaw A."/>
        </authorList>
    </citation>
    <scope>NUCLEOTIDE SEQUENCE</scope>
    <source>
        <strain evidence="9">1001217st1_A9_1001217B_191108</strain>
    </source>
</reference>
<organism evidence="16 17">
    <name type="scientific">Mediterraneibacter gnavus</name>
    <name type="common">Ruminococcus gnavus</name>
    <dbReference type="NCBI Taxonomy" id="33038"/>
    <lineage>
        <taxon>Bacteria</taxon>
        <taxon>Bacillati</taxon>
        <taxon>Bacillota</taxon>
        <taxon>Clostridia</taxon>
        <taxon>Lachnospirales</taxon>
        <taxon>Lachnospiraceae</taxon>
        <taxon>Mediterraneibacter</taxon>
    </lineage>
</organism>
<dbReference type="Proteomes" id="UP001296581">
    <property type="component" value="Unassembled WGS sequence"/>
</dbReference>
<evidence type="ECO:0000313" key="12">
    <source>
        <dbReference type="EMBL" id="NSI66379.1"/>
    </source>
</evidence>
<evidence type="ECO:0000313" key="9">
    <source>
        <dbReference type="EMBL" id="MDB8737676.1"/>
    </source>
</evidence>
<keyword evidence="3 5" id="KW-0067">ATP-binding</keyword>
<dbReference type="Pfam" id="PF02237">
    <property type="entry name" value="BPL_C"/>
    <property type="match status" value="1"/>
</dbReference>
<evidence type="ECO:0000313" key="8">
    <source>
        <dbReference type="EMBL" id="MCB5493840.1"/>
    </source>
</evidence>
<dbReference type="EMBL" id="QRIS01000008">
    <property type="protein sequence ID" value="RHG85980.1"/>
    <property type="molecule type" value="Genomic_DNA"/>
</dbReference>
<evidence type="ECO:0000256" key="3">
    <source>
        <dbReference type="ARBA" id="ARBA00022840"/>
    </source>
</evidence>
<keyword evidence="5" id="KW-0804">Transcription</keyword>
<dbReference type="EMBL" id="JAAIRY010000034">
    <property type="protein sequence ID" value="NSI66379.1"/>
    <property type="molecule type" value="Genomic_DNA"/>
</dbReference>
<evidence type="ECO:0000313" key="13">
    <source>
        <dbReference type="EMBL" id="RGQ62214.1"/>
    </source>
</evidence>
<dbReference type="CDD" id="cd00090">
    <property type="entry name" value="HTH_ARSR"/>
    <property type="match status" value="1"/>
</dbReference>
<feature type="DNA-binding region" description="H-T-H motif" evidence="5">
    <location>
        <begin position="18"/>
        <end position="37"/>
    </location>
</feature>
<reference evidence="10" key="3">
    <citation type="submission" date="2020-02" db="EMBL/GenBank/DDBJ databases">
        <authorList>
            <person name="Littmann E."/>
            <person name="Sorbara M."/>
        </authorList>
    </citation>
    <scope>NUCLEOTIDE SEQUENCE</scope>
    <source>
        <strain evidence="12">MSK.11.9</strain>
        <strain evidence="11">MSK.15.32</strain>
        <strain evidence="10">MSK.22.53</strain>
    </source>
</reference>
<dbReference type="Proteomes" id="UP000285697">
    <property type="component" value="Unassembled WGS sequence"/>
</dbReference>
<dbReference type="Proteomes" id="UP001211731">
    <property type="component" value="Unassembled WGS sequence"/>
</dbReference>
<evidence type="ECO:0000313" key="11">
    <source>
        <dbReference type="EMBL" id="NSI58581.1"/>
    </source>
</evidence>
<dbReference type="InterPro" id="IPR008988">
    <property type="entry name" value="Transcriptional_repressor_C"/>
</dbReference>
<evidence type="ECO:0000313" key="14">
    <source>
        <dbReference type="EMBL" id="RHD07153.1"/>
    </source>
</evidence>
<dbReference type="InterPro" id="IPR036388">
    <property type="entry name" value="WH-like_DNA-bd_sf"/>
</dbReference>
<comment type="catalytic activity">
    <reaction evidence="5">
        <text>biotin + L-lysyl-[protein] + ATP = N(6)-biotinyl-L-lysyl-[protein] + AMP + diphosphate + H(+)</text>
        <dbReference type="Rhea" id="RHEA:11756"/>
        <dbReference type="Rhea" id="RHEA-COMP:9752"/>
        <dbReference type="Rhea" id="RHEA-COMP:10505"/>
        <dbReference type="ChEBI" id="CHEBI:15378"/>
        <dbReference type="ChEBI" id="CHEBI:29969"/>
        <dbReference type="ChEBI" id="CHEBI:30616"/>
        <dbReference type="ChEBI" id="CHEBI:33019"/>
        <dbReference type="ChEBI" id="CHEBI:57586"/>
        <dbReference type="ChEBI" id="CHEBI:83144"/>
        <dbReference type="ChEBI" id="CHEBI:456215"/>
        <dbReference type="EC" id="6.3.4.15"/>
    </reaction>
</comment>
<dbReference type="Proteomes" id="UP001296580">
    <property type="component" value="Unassembled WGS sequence"/>
</dbReference>
<keyword evidence="1 5" id="KW-0436">Ligase</keyword>
<feature type="binding site" evidence="5">
    <location>
        <position position="113"/>
    </location>
    <ligand>
        <name>biotin</name>
        <dbReference type="ChEBI" id="CHEBI:57586"/>
    </ligand>
</feature>
<dbReference type="Proteomes" id="UP001296643">
    <property type="component" value="Unassembled WGS sequence"/>
</dbReference>
<comment type="similarity">
    <text evidence="5">Belongs to the biotin--protein ligase family.</text>
</comment>
<dbReference type="Proteomes" id="UP000284472">
    <property type="component" value="Unassembled WGS sequence"/>
</dbReference>
<dbReference type="GO" id="GO:0009249">
    <property type="term" value="P:protein lipoylation"/>
    <property type="evidence" value="ECO:0007669"/>
    <property type="project" value="UniProtKB-ARBA"/>
</dbReference>
<dbReference type="InterPro" id="IPR003142">
    <property type="entry name" value="BPL_C"/>
</dbReference>
<dbReference type="PANTHER" id="PTHR12835">
    <property type="entry name" value="BIOTIN PROTEIN LIGASE"/>
    <property type="match status" value="1"/>
</dbReference>
<evidence type="ECO:0000256" key="4">
    <source>
        <dbReference type="ARBA" id="ARBA00023267"/>
    </source>
</evidence>
<reference evidence="8" key="4">
    <citation type="submission" date="2021-10" db="EMBL/GenBank/DDBJ databases">
        <title>Collection of gut derived symbiotic bacterial strains cultured from healthy donors.</title>
        <authorList>
            <person name="Lin H."/>
            <person name="Littmann E."/>
            <person name="Claire K."/>
            <person name="Pamer E."/>
        </authorList>
    </citation>
    <scope>NUCLEOTIDE SEQUENCE</scope>
    <source>
        <strain evidence="8">MSK.23.4</strain>
    </source>
</reference>
<dbReference type="EMBL" id="QRTJ01000037">
    <property type="protein sequence ID" value="RGQ62214.1"/>
    <property type="molecule type" value="Genomic_DNA"/>
</dbReference>
<feature type="binding site" evidence="5">
    <location>
        <begin position="89"/>
        <end position="91"/>
    </location>
    <ligand>
        <name>biotin</name>
        <dbReference type="ChEBI" id="CHEBI:57586"/>
    </ligand>
</feature>
<gene>
    <name evidence="5" type="primary">birA</name>
    <name evidence="16" type="ORF">DW243_05930</name>
    <name evidence="15" type="ORF">DW270_09645</name>
    <name evidence="14" type="ORF">DW812_07005</name>
    <name evidence="13" type="ORF">DWY88_14425</name>
    <name evidence="10" type="ORF">G4958_13570</name>
    <name evidence="12" type="ORF">G4981_14050</name>
    <name evidence="11" type="ORF">G4993_09215</name>
    <name evidence="8" type="ORF">LIQ10_08815</name>
    <name evidence="9" type="ORF">PNU63_02530</name>
</gene>
<protein>
    <recommendedName>
        <fullName evidence="5">Bifunctional ligase/repressor BirA</fullName>
    </recommendedName>
    <alternativeName>
        <fullName evidence="5">Biotin--[acetyl-CoA-carboxylase] ligase</fullName>
        <ecNumber evidence="5">6.3.4.15</ecNumber>
    </alternativeName>
    <alternativeName>
        <fullName evidence="5">Biotin--protein ligase</fullName>
    </alternativeName>
    <alternativeName>
        <fullName evidence="5">Biotin-[acetyl-CoA carboxylase] synthetase</fullName>
    </alternativeName>
</protein>
<dbReference type="InterPro" id="IPR045864">
    <property type="entry name" value="aa-tRNA-synth_II/BPL/LPL"/>
</dbReference>
<evidence type="ECO:0000256" key="2">
    <source>
        <dbReference type="ARBA" id="ARBA00022741"/>
    </source>
</evidence>
<reference evidence="10" key="2">
    <citation type="journal article" date="2020" name="Cell Host Microbe">
        <title>Functional and Genomic Variation between Human-Derived Isolates of Lachnospiraceae Reveals Inter- and Intra-Species Diversity.</title>
        <authorList>
            <person name="Sorbara M.T."/>
            <person name="Littmann E.R."/>
            <person name="Fontana E."/>
            <person name="Moody T.U."/>
            <person name="Kohout C.E."/>
            <person name="Gjonbalaj M."/>
            <person name="Eaton V."/>
            <person name="Seok R."/>
            <person name="Leiner I.M."/>
            <person name="Pamer E.G."/>
        </authorList>
    </citation>
    <scope>NUCLEOTIDE SEQUENCE</scope>
    <source>
        <strain evidence="12">MSK.11.9</strain>
        <strain evidence="11">MSK.15.32</strain>
        <strain evidence="10">MSK.22.53</strain>
    </source>
</reference>
<keyword evidence="2 5" id="KW-0547">Nucleotide-binding</keyword>
<dbReference type="NCBIfam" id="TIGR00121">
    <property type="entry name" value="birA_ligase"/>
    <property type="match status" value="1"/>
</dbReference>
<dbReference type="EMBL" id="JAJBNC010000012">
    <property type="protein sequence ID" value="MCB5493840.1"/>
    <property type="molecule type" value="Genomic_DNA"/>
</dbReference>
<evidence type="ECO:0000313" key="17">
    <source>
        <dbReference type="Proteomes" id="UP000283981"/>
    </source>
</evidence>
<proteinExistence type="inferred from homology"/>
<dbReference type="HAMAP" id="MF_00978">
    <property type="entry name" value="Bifunct_BirA"/>
    <property type="match status" value="1"/>
</dbReference>
<dbReference type="GO" id="GO:0016740">
    <property type="term" value="F:transferase activity"/>
    <property type="evidence" value="ECO:0007669"/>
    <property type="project" value="UniProtKB-ARBA"/>
</dbReference>
<dbReference type="GO" id="GO:0003677">
    <property type="term" value="F:DNA binding"/>
    <property type="evidence" value="ECO:0007669"/>
    <property type="project" value="UniProtKB-UniRule"/>
</dbReference>
<dbReference type="Proteomes" id="UP001297422">
    <property type="component" value="Unassembled WGS sequence"/>
</dbReference>
<dbReference type="SUPFAM" id="SSF55681">
    <property type="entry name" value="Class II aaRS and biotin synthetases"/>
    <property type="match status" value="1"/>
</dbReference>
<name>A0A2N5NJ02_MEDGN</name>
<feature type="region of interest" description="Disordered" evidence="6">
    <location>
        <begin position="103"/>
        <end position="123"/>
    </location>
</feature>
<dbReference type="InterPro" id="IPR013196">
    <property type="entry name" value="HTH_11"/>
</dbReference>
<evidence type="ECO:0000313" key="20">
    <source>
        <dbReference type="Proteomes" id="UP000286137"/>
    </source>
</evidence>
<keyword evidence="5" id="KW-0238">DNA-binding</keyword>
<dbReference type="EMBL" id="JAAIRV010000016">
    <property type="protein sequence ID" value="NSI58581.1"/>
    <property type="molecule type" value="Genomic_DNA"/>
</dbReference>
<evidence type="ECO:0000313" key="18">
    <source>
        <dbReference type="Proteomes" id="UP000284472"/>
    </source>
</evidence>
<dbReference type="GO" id="GO:0006355">
    <property type="term" value="P:regulation of DNA-templated transcription"/>
    <property type="evidence" value="ECO:0007669"/>
    <property type="project" value="UniProtKB-UniRule"/>
</dbReference>
<dbReference type="STRING" id="33038.GCA_900067245_01629"/>
<evidence type="ECO:0000313" key="10">
    <source>
        <dbReference type="EMBL" id="NSI20358.1"/>
    </source>
</evidence>
<dbReference type="EMBL" id="JAQMLR010000002">
    <property type="protein sequence ID" value="MDB8737676.1"/>
    <property type="molecule type" value="Genomic_DNA"/>
</dbReference>
<dbReference type="GO" id="GO:0005524">
    <property type="term" value="F:ATP binding"/>
    <property type="evidence" value="ECO:0007669"/>
    <property type="project" value="UniProtKB-UniRule"/>
</dbReference>
<dbReference type="GeneID" id="57434507"/>
<dbReference type="InterPro" id="IPR011991">
    <property type="entry name" value="ArsR-like_HTH"/>
</dbReference>
<dbReference type="GO" id="GO:0004077">
    <property type="term" value="F:biotin--[biotin carboxyl-carrier protein] ligase activity"/>
    <property type="evidence" value="ECO:0007669"/>
    <property type="project" value="UniProtKB-UniRule"/>
</dbReference>
<dbReference type="PANTHER" id="PTHR12835:SF5">
    <property type="entry name" value="BIOTIN--PROTEIN LIGASE"/>
    <property type="match status" value="1"/>
</dbReference>